<dbReference type="Pfam" id="PF00300">
    <property type="entry name" value="His_Phos_1"/>
    <property type="match status" value="1"/>
</dbReference>
<dbReference type="EMBL" id="BAABKP010000001">
    <property type="protein sequence ID" value="GAA4788408.1"/>
    <property type="molecule type" value="Genomic_DNA"/>
</dbReference>
<evidence type="ECO:0000313" key="2">
    <source>
        <dbReference type="Proteomes" id="UP001500187"/>
    </source>
</evidence>
<dbReference type="SUPFAM" id="SSF53254">
    <property type="entry name" value="Phosphoglycerate mutase-like"/>
    <property type="match status" value="1"/>
</dbReference>
<dbReference type="RefSeq" id="WP_345443792.1">
    <property type="nucleotide sequence ID" value="NZ_BAABKP010000001.1"/>
</dbReference>
<dbReference type="Proteomes" id="UP001500187">
    <property type="component" value="Unassembled WGS sequence"/>
</dbReference>
<organism evidence="1 2">
    <name type="scientific">Rothia endophytica</name>
    <dbReference type="NCBI Taxonomy" id="1324766"/>
    <lineage>
        <taxon>Bacteria</taxon>
        <taxon>Bacillati</taxon>
        <taxon>Actinomycetota</taxon>
        <taxon>Actinomycetes</taxon>
        <taxon>Micrococcales</taxon>
        <taxon>Micrococcaceae</taxon>
        <taxon>Rothia</taxon>
    </lineage>
</organism>
<dbReference type="PROSITE" id="PS00175">
    <property type="entry name" value="PG_MUTASE"/>
    <property type="match status" value="1"/>
</dbReference>
<dbReference type="InterPro" id="IPR013078">
    <property type="entry name" value="His_Pase_superF_clade-1"/>
</dbReference>
<evidence type="ECO:0000313" key="1">
    <source>
        <dbReference type="EMBL" id="GAA4788408.1"/>
    </source>
</evidence>
<accession>A0ABP9B094</accession>
<gene>
    <name evidence="1" type="primary">phoE</name>
    <name evidence="1" type="ORF">GCM10023352_02720</name>
</gene>
<reference evidence="2" key="1">
    <citation type="journal article" date="2019" name="Int. J. Syst. Evol. Microbiol.">
        <title>The Global Catalogue of Microorganisms (GCM) 10K type strain sequencing project: providing services to taxonomists for standard genome sequencing and annotation.</title>
        <authorList>
            <consortium name="The Broad Institute Genomics Platform"/>
            <consortium name="The Broad Institute Genome Sequencing Center for Infectious Disease"/>
            <person name="Wu L."/>
            <person name="Ma J."/>
        </authorList>
    </citation>
    <scope>NUCLEOTIDE SEQUENCE [LARGE SCALE GENOMIC DNA]</scope>
    <source>
        <strain evidence="2">JCM 18541</strain>
    </source>
</reference>
<dbReference type="PANTHER" id="PTHR48100">
    <property type="entry name" value="BROAD-SPECIFICITY PHOSPHATASE YOR283W-RELATED"/>
    <property type="match status" value="1"/>
</dbReference>
<dbReference type="SMART" id="SM00855">
    <property type="entry name" value="PGAM"/>
    <property type="match status" value="1"/>
</dbReference>
<protein>
    <submittedName>
        <fullName evidence="1">Phosphatase PhoE</fullName>
    </submittedName>
</protein>
<dbReference type="InterPro" id="IPR001345">
    <property type="entry name" value="PG/BPGM_mutase_AS"/>
</dbReference>
<keyword evidence="2" id="KW-1185">Reference proteome</keyword>
<name>A0ABP9B094_9MICC</name>
<dbReference type="CDD" id="cd07067">
    <property type="entry name" value="HP_PGM_like"/>
    <property type="match status" value="1"/>
</dbReference>
<dbReference type="InterPro" id="IPR029033">
    <property type="entry name" value="His_PPase_superfam"/>
</dbReference>
<dbReference type="InterPro" id="IPR050275">
    <property type="entry name" value="PGM_Phosphatase"/>
</dbReference>
<comment type="caution">
    <text evidence="1">The sequence shown here is derived from an EMBL/GenBank/DDBJ whole genome shotgun (WGS) entry which is preliminary data.</text>
</comment>
<sequence length="180" mass="19333">MPIVLIRHGQTDWNIDRRLQGATDIPLNDTGRGQALEAAHNLRTFAEDRGESFTWDAVVTSPLSRAVETGQIIANALSLEIGGVYAGLAERSFRSLEGTKSNPAIWAAVVAETLDIEPMGDFLARTDDALRQVEADYPQQNIIVVAHGMLIGATLQARTGGELLIPVNGAVIELPVHLSA</sequence>
<proteinExistence type="predicted"/>
<dbReference type="PANTHER" id="PTHR48100:SF59">
    <property type="entry name" value="ADENOSYLCOBALAMIN_ALPHA-RIBAZOLE PHOSPHATASE"/>
    <property type="match status" value="1"/>
</dbReference>
<dbReference type="Gene3D" id="3.40.50.1240">
    <property type="entry name" value="Phosphoglycerate mutase-like"/>
    <property type="match status" value="1"/>
</dbReference>